<gene>
    <name evidence="1" type="ORF">LCGC14_1108760</name>
</gene>
<name>A0A0F9MC58_9ZZZZ</name>
<comment type="caution">
    <text evidence="1">The sequence shown here is derived from an EMBL/GenBank/DDBJ whole genome shotgun (WGS) entry which is preliminary data.</text>
</comment>
<organism evidence="1">
    <name type="scientific">marine sediment metagenome</name>
    <dbReference type="NCBI Taxonomy" id="412755"/>
    <lineage>
        <taxon>unclassified sequences</taxon>
        <taxon>metagenomes</taxon>
        <taxon>ecological metagenomes</taxon>
    </lineage>
</organism>
<dbReference type="AlphaFoldDB" id="A0A0F9MC58"/>
<reference evidence="1" key="1">
    <citation type="journal article" date="2015" name="Nature">
        <title>Complex archaea that bridge the gap between prokaryotes and eukaryotes.</title>
        <authorList>
            <person name="Spang A."/>
            <person name="Saw J.H."/>
            <person name="Jorgensen S.L."/>
            <person name="Zaremba-Niedzwiedzka K."/>
            <person name="Martijn J."/>
            <person name="Lind A.E."/>
            <person name="van Eijk R."/>
            <person name="Schleper C."/>
            <person name="Guy L."/>
            <person name="Ettema T.J."/>
        </authorList>
    </citation>
    <scope>NUCLEOTIDE SEQUENCE</scope>
</reference>
<dbReference type="EMBL" id="LAZR01005045">
    <property type="protein sequence ID" value="KKN03334.1"/>
    <property type="molecule type" value="Genomic_DNA"/>
</dbReference>
<sequence>MNKQELLEKLKTFDDDSEVVFITDSEFLLQLDEEGADINGVAEVNNGRQKIIALME</sequence>
<proteinExistence type="predicted"/>
<accession>A0A0F9MC58</accession>
<evidence type="ECO:0000313" key="1">
    <source>
        <dbReference type="EMBL" id="KKN03334.1"/>
    </source>
</evidence>
<protein>
    <submittedName>
        <fullName evidence="1">Uncharacterized protein</fullName>
    </submittedName>
</protein>